<dbReference type="Pfam" id="PF04542">
    <property type="entry name" value="Sigma70_r2"/>
    <property type="match status" value="1"/>
</dbReference>
<dbReference type="RefSeq" id="WP_109654285.1">
    <property type="nucleotide sequence ID" value="NZ_JACWLN010000012.1"/>
</dbReference>
<evidence type="ECO:0000256" key="4">
    <source>
        <dbReference type="ARBA" id="ARBA00023125"/>
    </source>
</evidence>
<keyword evidence="3" id="KW-0731">Sigma factor</keyword>
<proteinExistence type="inferred from homology"/>
<dbReference type="GO" id="GO:0016987">
    <property type="term" value="F:sigma factor activity"/>
    <property type="evidence" value="ECO:0007669"/>
    <property type="project" value="UniProtKB-KW"/>
</dbReference>
<dbReference type="NCBIfam" id="TIGR02937">
    <property type="entry name" value="sigma70-ECF"/>
    <property type="match status" value="1"/>
</dbReference>
<dbReference type="InterPro" id="IPR039425">
    <property type="entry name" value="RNA_pol_sigma-70-like"/>
</dbReference>
<evidence type="ECO:0000313" key="9">
    <source>
        <dbReference type="EMBL" id="PWK21163.1"/>
    </source>
</evidence>
<sequence>MKAIIEEWFHEYSDDLYGWAYHKTSSKEVAEDLVQETFLSAVKGLKKFQNKSNPKTWLFAILNNKIIDHYRKKAKSAAVNNERLEHKYTNTTDSFFDSNQNWKVSGSEVAWEEEVHLLDNSEFKKTLDQCVDKLPDNWRLAVVSKYLTDKTTDQICQEMNVNVSNYWQIVHRSKLMLKKCIDNNWKH</sequence>
<dbReference type="InterPro" id="IPR014284">
    <property type="entry name" value="RNA_pol_sigma-70_dom"/>
</dbReference>
<dbReference type="PANTHER" id="PTHR43133:SF8">
    <property type="entry name" value="RNA POLYMERASE SIGMA FACTOR HI_1459-RELATED"/>
    <property type="match status" value="1"/>
</dbReference>
<comment type="similarity">
    <text evidence="1">Belongs to the sigma-70 factor family. ECF subfamily.</text>
</comment>
<dbReference type="InterPro" id="IPR007627">
    <property type="entry name" value="RNA_pol_sigma70_r2"/>
</dbReference>
<organism evidence="9 10">
    <name type="scientific">Maribacter polysiphoniae</name>
    <dbReference type="NCBI Taxonomy" id="429344"/>
    <lineage>
        <taxon>Bacteria</taxon>
        <taxon>Pseudomonadati</taxon>
        <taxon>Bacteroidota</taxon>
        <taxon>Flavobacteriia</taxon>
        <taxon>Flavobacteriales</taxon>
        <taxon>Flavobacteriaceae</taxon>
        <taxon>Maribacter</taxon>
    </lineage>
</organism>
<dbReference type="Gene3D" id="1.10.10.10">
    <property type="entry name" value="Winged helix-like DNA-binding domain superfamily/Winged helix DNA-binding domain"/>
    <property type="match status" value="1"/>
</dbReference>
<evidence type="ECO:0000313" key="8">
    <source>
        <dbReference type="EMBL" id="MBD1262635.1"/>
    </source>
</evidence>
<dbReference type="InterPro" id="IPR036388">
    <property type="entry name" value="WH-like_DNA-bd_sf"/>
</dbReference>
<dbReference type="Proteomes" id="UP000245667">
    <property type="component" value="Unassembled WGS sequence"/>
</dbReference>
<keyword evidence="4" id="KW-0238">DNA-binding</keyword>
<feature type="domain" description="RNA polymerase sigma factor 70 region 4 type 2" evidence="7">
    <location>
        <begin position="127"/>
        <end position="176"/>
    </location>
</feature>
<evidence type="ECO:0000313" key="11">
    <source>
        <dbReference type="Proteomes" id="UP000651837"/>
    </source>
</evidence>
<reference evidence="8 11" key="2">
    <citation type="submission" date="2020-07" db="EMBL/GenBank/DDBJ databases">
        <title>The draft genome sequence of Maribacter polysiphoniae KCTC 22021.</title>
        <authorList>
            <person name="Mu L."/>
        </authorList>
    </citation>
    <scope>NUCLEOTIDE SEQUENCE [LARGE SCALE GENOMIC DNA]</scope>
    <source>
        <strain evidence="8 11">KCTC 22021</strain>
    </source>
</reference>
<dbReference type="EMBL" id="JACWLN010000012">
    <property type="protein sequence ID" value="MBD1262635.1"/>
    <property type="molecule type" value="Genomic_DNA"/>
</dbReference>
<evidence type="ECO:0000259" key="6">
    <source>
        <dbReference type="Pfam" id="PF04542"/>
    </source>
</evidence>
<dbReference type="SUPFAM" id="SSF88659">
    <property type="entry name" value="Sigma3 and sigma4 domains of RNA polymerase sigma factors"/>
    <property type="match status" value="1"/>
</dbReference>
<gene>
    <name evidence="8" type="ORF">HZY62_18710</name>
    <name evidence="9" type="ORF">LX92_03964</name>
</gene>
<accession>A0A316DX37</accession>
<protein>
    <submittedName>
        <fullName evidence="9">RNA polymerase sigma-70 factor (ECF subfamily)</fullName>
    </submittedName>
    <submittedName>
        <fullName evidence="8">Sigma-70 family RNA polymerase sigma factor</fullName>
    </submittedName>
</protein>
<keyword evidence="2" id="KW-0805">Transcription regulation</keyword>
<dbReference type="PANTHER" id="PTHR43133">
    <property type="entry name" value="RNA POLYMERASE ECF-TYPE SIGMA FACTO"/>
    <property type="match status" value="1"/>
</dbReference>
<dbReference type="EMBL" id="QGGQ01000013">
    <property type="protein sequence ID" value="PWK21163.1"/>
    <property type="molecule type" value="Genomic_DNA"/>
</dbReference>
<evidence type="ECO:0000313" key="10">
    <source>
        <dbReference type="Proteomes" id="UP000245667"/>
    </source>
</evidence>
<keyword evidence="11" id="KW-1185">Reference proteome</keyword>
<dbReference type="Pfam" id="PF08281">
    <property type="entry name" value="Sigma70_r4_2"/>
    <property type="match status" value="1"/>
</dbReference>
<evidence type="ECO:0000256" key="1">
    <source>
        <dbReference type="ARBA" id="ARBA00010641"/>
    </source>
</evidence>
<dbReference type="InterPro" id="IPR013324">
    <property type="entry name" value="RNA_pol_sigma_r3/r4-like"/>
</dbReference>
<dbReference type="OrthoDB" id="9782108at2"/>
<dbReference type="Gene3D" id="1.10.1740.10">
    <property type="match status" value="1"/>
</dbReference>
<dbReference type="GO" id="GO:0006352">
    <property type="term" value="P:DNA-templated transcription initiation"/>
    <property type="evidence" value="ECO:0007669"/>
    <property type="project" value="InterPro"/>
</dbReference>
<dbReference type="AlphaFoldDB" id="A0A316DX37"/>
<evidence type="ECO:0000259" key="7">
    <source>
        <dbReference type="Pfam" id="PF08281"/>
    </source>
</evidence>
<dbReference type="Proteomes" id="UP000651837">
    <property type="component" value="Unassembled WGS sequence"/>
</dbReference>
<reference evidence="9 10" key="1">
    <citation type="submission" date="2018-05" db="EMBL/GenBank/DDBJ databases">
        <title>Genomic Encyclopedia of Archaeal and Bacterial Type Strains, Phase II (KMG-II): from individual species to whole genera.</title>
        <authorList>
            <person name="Goeker M."/>
        </authorList>
    </citation>
    <scope>NUCLEOTIDE SEQUENCE [LARGE SCALE GENOMIC DNA]</scope>
    <source>
        <strain evidence="9 10">DSM 23514</strain>
    </source>
</reference>
<evidence type="ECO:0000256" key="5">
    <source>
        <dbReference type="ARBA" id="ARBA00023163"/>
    </source>
</evidence>
<comment type="caution">
    <text evidence="9">The sequence shown here is derived from an EMBL/GenBank/DDBJ whole genome shotgun (WGS) entry which is preliminary data.</text>
</comment>
<dbReference type="InterPro" id="IPR013249">
    <property type="entry name" value="RNA_pol_sigma70_r4_t2"/>
</dbReference>
<feature type="domain" description="RNA polymerase sigma-70 region 2" evidence="6">
    <location>
        <begin position="9"/>
        <end position="74"/>
    </location>
</feature>
<evidence type="ECO:0000256" key="3">
    <source>
        <dbReference type="ARBA" id="ARBA00023082"/>
    </source>
</evidence>
<dbReference type="GO" id="GO:0003677">
    <property type="term" value="F:DNA binding"/>
    <property type="evidence" value="ECO:0007669"/>
    <property type="project" value="UniProtKB-KW"/>
</dbReference>
<evidence type="ECO:0000256" key="2">
    <source>
        <dbReference type="ARBA" id="ARBA00023015"/>
    </source>
</evidence>
<dbReference type="InterPro" id="IPR013325">
    <property type="entry name" value="RNA_pol_sigma_r2"/>
</dbReference>
<keyword evidence="5" id="KW-0804">Transcription</keyword>
<name>A0A316DX37_9FLAO</name>
<dbReference type="SUPFAM" id="SSF88946">
    <property type="entry name" value="Sigma2 domain of RNA polymerase sigma factors"/>
    <property type="match status" value="1"/>
</dbReference>